<sequence length="158" mass="17645">MRLRRYVMGVAQIDGVLPEQTDIEAADEVLPRIRNYLQRHRGDDTIPLEVVDESGRETLEVPRAAVALLARILAHMAAGRGVSVLPVHAELTTQQAADMLNVSRPFLIGLLEAGEIEFKKVGSHRRVRAESLLDYRRRDDESRRKAADELSALRDVGA</sequence>
<feature type="domain" description="Helix-turn-helix" evidence="1">
    <location>
        <begin position="91"/>
        <end position="138"/>
    </location>
</feature>
<evidence type="ECO:0000313" key="2">
    <source>
        <dbReference type="EMBL" id="MFC3760558.1"/>
    </source>
</evidence>
<dbReference type="InterPro" id="IPR010093">
    <property type="entry name" value="SinI_DNA-bd"/>
</dbReference>
<dbReference type="Proteomes" id="UP001595699">
    <property type="component" value="Unassembled WGS sequence"/>
</dbReference>
<comment type="caution">
    <text evidence="2">The sequence shown here is derived from an EMBL/GenBank/DDBJ whole genome shotgun (WGS) entry which is preliminary data.</text>
</comment>
<dbReference type="RefSeq" id="WP_239553766.1">
    <property type="nucleotide sequence ID" value="NZ_JAFBCM010000001.1"/>
</dbReference>
<dbReference type="NCBIfam" id="TIGR01764">
    <property type="entry name" value="excise"/>
    <property type="match status" value="1"/>
</dbReference>
<organism evidence="2 3">
    <name type="scientific">Tenggerimyces flavus</name>
    <dbReference type="NCBI Taxonomy" id="1708749"/>
    <lineage>
        <taxon>Bacteria</taxon>
        <taxon>Bacillati</taxon>
        <taxon>Actinomycetota</taxon>
        <taxon>Actinomycetes</taxon>
        <taxon>Propionibacteriales</taxon>
        <taxon>Nocardioidaceae</taxon>
        <taxon>Tenggerimyces</taxon>
    </lineage>
</organism>
<name>A0ABV7Y688_9ACTN</name>
<protein>
    <submittedName>
        <fullName evidence="2">Helix-turn-helix domain-containing protein</fullName>
    </submittedName>
</protein>
<evidence type="ECO:0000313" key="3">
    <source>
        <dbReference type="Proteomes" id="UP001595699"/>
    </source>
</evidence>
<proteinExistence type="predicted"/>
<keyword evidence="3" id="KW-1185">Reference proteome</keyword>
<dbReference type="EMBL" id="JBHRZH010000006">
    <property type="protein sequence ID" value="MFC3760558.1"/>
    <property type="molecule type" value="Genomic_DNA"/>
</dbReference>
<dbReference type="Pfam" id="PF12728">
    <property type="entry name" value="HTH_17"/>
    <property type="match status" value="1"/>
</dbReference>
<accession>A0ABV7Y688</accession>
<reference evidence="3" key="1">
    <citation type="journal article" date="2019" name="Int. J. Syst. Evol. Microbiol.">
        <title>The Global Catalogue of Microorganisms (GCM) 10K type strain sequencing project: providing services to taxonomists for standard genome sequencing and annotation.</title>
        <authorList>
            <consortium name="The Broad Institute Genomics Platform"/>
            <consortium name="The Broad Institute Genome Sequencing Center for Infectious Disease"/>
            <person name="Wu L."/>
            <person name="Ma J."/>
        </authorList>
    </citation>
    <scope>NUCLEOTIDE SEQUENCE [LARGE SCALE GENOMIC DNA]</scope>
    <source>
        <strain evidence="3">CGMCC 4.7241</strain>
    </source>
</reference>
<gene>
    <name evidence="2" type="ORF">ACFOUW_06890</name>
</gene>
<dbReference type="InterPro" id="IPR041657">
    <property type="entry name" value="HTH_17"/>
</dbReference>
<evidence type="ECO:0000259" key="1">
    <source>
        <dbReference type="Pfam" id="PF12728"/>
    </source>
</evidence>